<dbReference type="PROSITE" id="PS51186">
    <property type="entry name" value="GNAT"/>
    <property type="match status" value="1"/>
</dbReference>
<keyword evidence="4" id="KW-1185">Reference proteome</keyword>
<dbReference type="Pfam" id="PF00583">
    <property type="entry name" value="Acetyltransf_1"/>
    <property type="match status" value="1"/>
</dbReference>
<dbReference type="SUPFAM" id="SSF55729">
    <property type="entry name" value="Acyl-CoA N-acyltransferases (Nat)"/>
    <property type="match status" value="1"/>
</dbReference>
<dbReference type="PANTHER" id="PTHR13947:SF37">
    <property type="entry name" value="LD18367P"/>
    <property type="match status" value="1"/>
</dbReference>
<proteinExistence type="predicted"/>
<dbReference type="RefSeq" id="WP_151112338.1">
    <property type="nucleotide sequence ID" value="NZ_JACSQO010000008.1"/>
</dbReference>
<protein>
    <submittedName>
        <fullName evidence="3">GNAT family N-acetyltransferase</fullName>
    </submittedName>
</protein>
<dbReference type="Proteomes" id="UP000640786">
    <property type="component" value="Unassembled WGS sequence"/>
</dbReference>
<evidence type="ECO:0000313" key="4">
    <source>
        <dbReference type="Proteomes" id="UP000640786"/>
    </source>
</evidence>
<sequence>MNVYKIDSDFPMDLLLLADPAEELVKAYLDKGQCYITKAGNKIIGVYVLVPLNNQTVELKNIAVHEQHQGKGIGKELVLDAIEKSKELGYQKIEVGTGNSSINQLALYQKCGFRIVSVDKDFFKINYPEEIVENGIPCVDMIRLERILSTEK</sequence>
<feature type="domain" description="N-acetyltransferase" evidence="2">
    <location>
        <begin position="1"/>
        <end position="134"/>
    </location>
</feature>
<evidence type="ECO:0000313" key="3">
    <source>
        <dbReference type="EMBL" id="MBD7945337.1"/>
    </source>
</evidence>
<dbReference type="Gene3D" id="3.40.630.30">
    <property type="match status" value="1"/>
</dbReference>
<dbReference type="EMBL" id="JACSQO010000008">
    <property type="protein sequence ID" value="MBD7945337.1"/>
    <property type="molecule type" value="Genomic_DNA"/>
</dbReference>
<dbReference type="CDD" id="cd04301">
    <property type="entry name" value="NAT_SF"/>
    <property type="match status" value="1"/>
</dbReference>
<comment type="caution">
    <text evidence="3">The sequence shown here is derived from an EMBL/GenBank/DDBJ whole genome shotgun (WGS) entry which is preliminary data.</text>
</comment>
<dbReference type="InterPro" id="IPR016181">
    <property type="entry name" value="Acyl_CoA_acyltransferase"/>
</dbReference>
<reference evidence="3 4" key="1">
    <citation type="submission" date="2020-08" db="EMBL/GenBank/DDBJ databases">
        <title>A Genomic Blueprint of the Chicken Gut Microbiome.</title>
        <authorList>
            <person name="Gilroy R."/>
            <person name="Ravi A."/>
            <person name="Getino M."/>
            <person name="Pursley I."/>
            <person name="Horton D.L."/>
            <person name="Alikhan N.-F."/>
            <person name="Baker D."/>
            <person name="Gharbi K."/>
            <person name="Hall N."/>
            <person name="Watson M."/>
            <person name="Adriaenssens E.M."/>
            <person name="Foster-Nyarko E."/>
            <person name="Jarju S."/>
            <person name="Secka A."/>
            <person name="Antonio M."/>
            <person name="Oren A."/>
            <person name="Chaudhuri R."/>
            <person name="La Ragione R.M."/>
            <person name="Hildebrand F."/>
            <person name="Pallen M.J."/>
        </authorList>
    </citation>
    <scope>NUCLEOTIDE SEQUENCE [LARGE SCALE GENOMIC DNA]</scope>
    <source>
        <strain evidence="3 4">Sa2BUA9</strain>
    </source>
</reference>
<organism evidence="3 4">
    <name type="scientific">Psychrobacillus faecigallinarum</name>
    <dbReference type="NCBI Taxonomy" id="2762235"/>
    <lineage>
        <taxon>Bacteria</taxon>
        <taxon>Bacillati</taxon>
        <taxon>Bacillota</taxon>
        <taxon>Bacilli</taxon>
        <taxon>Bacillales</taxon>
        <taxon>Bacillaceae</taxon>
        <taxon>Psychrobacillus</taxon>
    </lineage>
</organism>
<name>A0ABR8RCS0_9BACI</name>
<keyword evidence="1" id="KW-0808">Transferase</keyword>
<gene>
    <name evidence="3" type="ORF">H9650_14515</name>
</gene>
<accession>A0ABR8RCS0</accession>
<dbReference type="InterPro" id="IPR050769">
    <property type="entry name" value="NAT_camello-type"/>
</dbReference>
<dbReference type="InterPro" id="IPR000182">
    <property type="entry name" value="GNAT_dom"/>
</dbReference>
<evidence type="ECO:0000256" key="1">
    <source>
        <dbReference type="ARBA" id="ARBA00022679"/>
    </source>
</evidence>
<dbReference type="PANTHER" id="PTHR13947">
    <property type="entry name" value="GNAT FAMILY N-ACETYLTRANSFERASE"/>
    <property type="match status" value="1"/>
</dbReference>
<evidence type="ECO:0000259" key="2">
    <source>
        <dbReference type="PROSITE" id="PS51186"/>
    </source>
</evidence>